<protein>
    <submittedName>
        <fullName evidence="1">Uncharacterized protein</fullName>
    </submittedName>
</protein>
<organism evidence="1 2">
    <name type="scientific">Hibiscus syriacus</name>
    <name type="common">Rose of Sharon</name>
    <dbReference type="NCBI Taxonomy" id="106335"/>
    <lineage>
        <taxon>Eukaryota</taxon>
        <taxon>Viridiplantae</taxon>
        <taxon>Streptophyta</taxon>
        <taxon>Embryophyta</taxon>
        <taxon>Tracheophyta</taxon>
        <taxon>Spermatophyta</taxon>
        <taxon>Magnoliopsida</taxon>
        <taxon>eudicotyledons</taxon>
        <taxon>Gunneridae</taxon>
        <taxon>Pentapetalae</taxon>
        <taxon>rosids</taxon>
        <taxon>malvids</taxon>
        <taxon>Malvales</taxon>
        <taxon>Malvaceae</taxon>
        <taxon>Malvoideae</taxon>
        <taxon>Hibiscus</taxon>
    </lineage>
</organism>
<name>A0A6A3BGF3_HIBSY</name>
<gene>
    <name evidence="1" type="ORF">F3Y22_tig00110204pilonHSYRG00042</name>
</gene>
<dbReference type="EMBL" id="VEPZ02000875">
    <property type="protein sequence ID" value="KAE8713829.1"/>
    <property type="molecule type" value="Genomic_DNA"/>
</dbReference>
<comment type="caution">
    <text evidence="1">The sequence shown here is derived from an EMBL/GenBank/DDBJ whole genome shotgun (WGS) entry which is preliminary data.</text>
</comment>
<sequence>MGNNGEGITRQKEKVVDLYSLVHLWWCWFWVRFAASLRSRNSTNWFADPHVSMLLLPSSIPYHSYTMNYRNRFRIEIILEFHFPFHGISPPWEFTSPLLVSLAQDHCYKRSPLLTLGFRLIVEQKQSRDNPERKQQEFGRIMEERVVMRLGEFRGFGKVLGGKQTGIGGGRRAQLHCRFGWGVCEGFGVFEWRLQVGNSIARRR</sequence>
<dbReference type="Proteomes" id="UP000436088">
    <property type="component" value="Unassembled WGS sequence"/>
</dbReference>
<dbReference type="AlphaFoldDB" id="A0A6A3BGF3"/>
<evidence type="ECO:0000313" key="1">
    <source>
        <dbReference type="EMBL" id="KAE8713829.1"/>
    </source>
</evidence>
<evidence type="ECO:0000313" key="2">
    <source>
        <dbReference type="Proteomes" id="UP000436088"/>
    </source>
</evidence>
<accession>A0A6A3BGF3</accession>
<reference evidence="1" key="1">
    <citation type="submission" date="2019-09" db="EMBL/GenBank/DDBJ databases">
        <title>Draft genome information of white flower Hibiscus syriacus.</title>
        <authorList>
            <person name="Kim Y.-M."/>
        </authorList>
    </citation>
    <scope>NUCLEOTIDE SEQUENCE [LARGE SCALE GENOMIC DNA]</scope>
    <source>
        <strain evidence="1">YM2019G1</strain>
    </source>
</reference>
<proteinExistence type="predicted"/>
<keyword evidence="2" id="KW-1185">Reference proteome</keyword>